<protein>
    <recommendedName>
        <fullName evidence="1">Transferrin receptor-like dimerisation domain-containing protein</fullName>
    </recommendedName>
</protein>
<name>A0A6I4MAG6_9ACTN</name>
<dbReference type="InterPro" id="IPR007365">
    <property type="entry name" value="TFR-like_dimer_dom"/>
</dbReference>
<dbReference type="AlphaFoldDB" id="A0A6I4MAG6"/>
<gene>
    <name evidence="2" type="ORF">F8568_011610</name>
</gene>
<keyword evidence="3" id="KW-1185">Reference proteome</keyword>
<dbReference type="PANTHER" id="PTHR10404:SF46">
    <property type="entry name" value="VACUOLAR PROTEIN SORTING-ASSOCIATED PROTEIN 70"/>
    <property type="match status" value="1"/>
</dbReference>
<dbReference type="SUPFAM" id="SSF47672">
    <property type="entry name" value="Transferrin receptor-like dimerisation domain"/>
    <property type="match status" value="1"/>
</dbReference>
<reference evidence="2" key="1">
    <citation type="submission" date="2019-12" db="EMBL/GenBank/DDBJ databases">
        <title>Actinomadura physcomitrii sp. nov., a novel actinomycete isolated from moss [Physcomitrium sphaericum (Ludw) Fuernr].</title>
        <authorList>
            <person name="Zhuang X."/>
        </authorList>
    </citation>
    <scope>NUCLEOTIDE SEQUENCE [LARGE SCALE GENOMIC DNA]</scope>
    <source>
        <strain evidence="2">LD22</strain>
    </source>
</reference>
<dbReference type="PANTHER" id="PTHR10404">
    <property type="entry name" value="N-ACETYLATED-ALPHA-LINKED ACIDIC DIPEPTIDASE"/>
    <property type="match status" value="1"/>
</dbReference>
<evidence type="ECO:0000313" key="3">
    <source>
        <dbReference type="Proteomes" id="UP000462055"/>
    </source>
</evidence>
<evidence type="ECO:0000313" key="2">
    <source>
        <dbReference type="EMBL" id="MWA01017.1"/>
    </source>
</evidence>
<comment type="caution">
    <text evidence="2">The sequence shown here is derived from an EMBL/GenBank/DDBJ whole genome shotgun (WGS) entry which is preliminary data.</text>
</comment>
<sequence length="77" mass="8497">MQDERDLLSRAGLPGRPWYRHQIYAPGMDTGYATQRLPGLNDALFLQNDPATAKAYEARLYSSLRAATRTLAPGSDG</sequence>
<proteinExistence type="predicted"/>
<evidence type="ECO:0000259" key="1">
    <source>
        <dbReference type="Pfam" id="PF04253"/>
    </source>
</evidence>
<dbReference type="EMBL" id="WBMS02000007">
    <property type="protein sequence ID" value="MWA01017.1"/>
    <property type="molecule type" value="Genomic_DNA"/>
</dbReference>
<accession>A0A6I4MAG6</accession>
<feature type="domain" description="Transferrin receptor-like dimerisation" evidence="1">
    <location>
        <begin position="2"/>
        <end position="71"/>
    </location>
</feature>
<dbReference type="Proteomes" id="UP000462055">
    <property type="component" value="Unassembled WGS sequence"/>
</dbReference>
<dbReference type="InterPro" id="IPR039373">
    <property type="entry name" value="Peptidase_M28B"/>
</dbReference>
<organism evidence="2 3">
    <name type="scientific">Actinomadura physcomitrii</name>
    <dbReference type="NCBI Taxonomy" id="2650748"/>
    <lineage>
        <taxon>Bacteria</taxon>
        <taxon>Bacillati</taxon>
        <taxon>Actinomycetota</taxon>
        <taxon>Actinomycetes</taxon>
        <taxon>Streptosporangiales</taxon>
        <taxon>Thermomonosporaceae</taxon>
        <taxon>Actinomadura</taxon>
    </lineage>
</organism>
<dbReference type="Gene3D" id="1.20.930.40">
    <property type="entry name" value="Transferrin receptor-like, dimerisation domain"/>
    <property type="match status" value="1"/>
</dbReference>
<dbReference type="InterPro" id="IPR036757">
    <property type="entry name" value="TFR-like_dimer_dom_sf"/>
</dbReference>
<dbReference type="Pfam" id="PF04253">
    <property type="entry name" value="TFR_dimer"/>
    <property type="match status" value="1"/>
</dbReference>